<dbReference type="EMBL" id="CAJFCJ010000071">
    <property type="protein sequence ID" value="CAD5126677.1"/>
    <property type="molecule type" value="Genomic_DNA"/>
</dbReference>
<evidence type="ECO:0000313" key="2">
    <source>
        <dbReference type="Proteomes" id="UP000549394"/>
    </source>
</evidence>
<dbReference type="AlphaFoldDB" id="A0A7I8WEM9"/>
<sequence>MVIVEIGNGKKDEKFAKSIKIWSAILERYKQLETMKANGENKTKIVSFVESQLENILKSFGEKWTSALNPFNSYMFSFDYSFSDSYFITKVAHSLVKANNADEFNSEMNFSHYAAKDSQFVFTILENLVKHDLGKIWNAANEFENLIIQFNHTKVMKNLIEVH</sequence>
<evidence type="ECO:0000313" key="1">
    <source>
        <dbReference type="EMBL" id="CAD5126677.1"/>
    </source>
</evidence>
<keyword evidence="2" id="KW-1185">Reference proteome</keyword>
<accession>A0A7I8WEM9</accession>
<reference evidence="1 2" key="1">
    <citation type="submission" date="2020-08" db="EMBL/GenBank/DDBJ databases">
        <authorList>
            <person name="Hejnol A."/>
        </authorList>
    </citation>
    <scope>NUCLEOTIDE SEQUENCE [LARGE SCALE GENOMIC DNA]</scope>
</reference>
<gene>
    <name evidence="1" type="ORF">DGYR_LOCUS13911</name>
</gene>
<dbReference type="Proteomes" id="UP000549394">
    <property type="component" value="Unassembled WGS sequence"/>
</dbReference>
<comment type="caution">
    <text evidence="1">The sequence shown here is derived from an EMBL/GenBank/DDBJ whole genome shotgun (WGS) entry which is preliminary data.</text>
</comment>
<organism evidence="1 2">
    <name type="scientific">Dimorphilus gyrociliatus</name>
    <dbReference type="NCBI Taxonomy" id="2664684"/>
    <lineage>
        <taxon>Eukaryota</taxon>
        <taxon>Metazoa</taxon>
        <taxon>Spiralia</taxon>
        <taxon>Lophotrochozoa</taxon>
        <taxon>Annelida</taxon>
        <taxon>Polychaeta</taxon>
        <taxon>Polychaeta incertae sedis</taxon>
        <taxon>Dinophilidae</taxon>
        <taxon>Dimorphilus</taxon>
    </lineage>
</organism>
<protein>
    <submittedName>
        <fullName evidence="1">Uncharacterized protein</fullName>
    </submittedName>
</protein>
<proteinExistence type="predicted"/>
<name>A0A7I8WEM9_9ANNE</name>